<accession>A0A939ILP7</accession>
<evidence type="ECO:0000313" key="2">
    <source>
        <dbReference type="EMBL" id="MBN7824443.1"/>
    </source>
</evidence>
<dbReference type="Proteomes" id="UP000664654">
    <property type="component" value="Unassembled WGS sequence"/>
</dbReference>
<dbReference type="InterPro" id="IPR013560">
    <property type="entry name" value="DUF1722"/>
</dbReference>
<dbReference type="RefSeq" id="WP_206572558.1">
    <property type="nucleotide sequence ID" value="NZ_JAFKCV010000002.1"/>
</dbReference>
<evidence type="ECO:0000313" key="3">
    <source>
        <dbReference type="Proteomes" id="UP000664654"/>
    </source>
</evidence>
<evidence type="ECO:0000259" key="1">
    <source>
        <dbReference type="Pfam" id="PF08349"/>
    </source>
</evidence>
<reference evidence="2" key="1">
    <citation type="submission" date="2021-03" db="EMBL/GenBank/DDBJ databases">
        <title>novel species isolated from a fishpond in China.</title>
        <authorList>
            <person name="Lu H."/>
            <person name="Cai Z."/>
        </authorList>
    </citation>
    <scope>NUCLEOTIDE SEQUENCE</scope>
    <source>
        <strain evidence="2">JCM 30855</strain>
    </source>
</reference>
<dbReference type="Pfam" id="PF08349">
    <property type="entry name" value="DUF1722"/>
    <property type="match status" value="1"/>
</dbReference>
<protein>
    <submittedName>
        <fullName evidence="2">DUF1722 domain-containing protein</fullName>
    </submittedName>
</protein>
<feature type="domain" description="DUF1722" evidence="1">
    <location>
        <begin position="193"/>
        <end position="308"/>
    </location>
</feature>
<dbReference type="InterPro" id="IPR007553">
    <property type="entry name" value="2-thiour_desulf"/>
</dbReference>
<name>A0A939ILP7_9ALTE</name>
<dbReference type="PIRSF" id="PIRSF037004">
    <property type="entry name" value="UCP037004"/>
    <property type="match status" value="1"/>
</dbReference>
<dbReference type="InterPro" id="IPR017087">
    <property type="entry name" value="UCP037004"/>
</dbReference>
<dbReference type="EMBL" id="JAFKCV010000002">
    <property type="protein sequence ID" value="MBN7824443.1"/>
    <property type="molecule type" value="Genomic_DNA"/>
</dbReference>
<dbReference type="PANTHER" id="PTHR30087">
    <property type="entry name" value="INNER MEMBRANE PROTEIN"/>
    <property type="match status" value="1"/>
</dbReference>
<gene>
    <name evidence="2" type="ORF">J0A66_04305</name>
</gene>
<sequence length="315" mass="35723">MSEFTQPRIGVSACVLGDKVRYDGGHKRSAFVAAQLADFFTFKPICPEVGMGLPVPRPTIHLRETDAGLRLTDSRSGDRDHTAAMEAFFTHQTKLLSSLDGYILAAKSPSCGMERIKVYDQSGSLVHRQGQGLFASLLRRRFPHLPLEEDGRLNDAGLRESFITRVYAYHGFRHQVLIKPSVAALVTYHSRNKLLVMAYSPQTYQSLGRLVAKAKGRLESTLEEYQSLLFSALGKPTDRRKQTNALMHLQGYFKRKLSRQDKQELSEQIEKYRLGHVPLLAPMTLLRHHLKHYPNSYLQQQSYLQPYPEALGLRA</sequence>
<dbReference type="AlphaFoldDB" id="A0A939ILP7"/>
<comment type="caution">
    <text evidence="2">The sequence shown here is derived from an EMBL/GenBank/DDBJ whole genome shotgun (WGS) entry which is preliminary data.</text>
</comment>
<proteinExistence type="predicted"/>
<organism evidence="2 3">
    <name type="scientific">Bowmanella dokdonensis</name>
    <dbReference type="NCBI Taxonomy" id="751969"/>
    <lineage>
        <taxon>Bacteria</taxon>
        <taxon>Pseudomonadati</taxon>
        <taxon>Pseudomonadota</taxon>
        <taxon>Gammaproteobacteria</taxon>
        <taxon>Alteromonadales</taxon>
        <taxon>Alteromonadaceae</taxon>
        <taxon>Bowmanella</taxon>
    </lineage>
</organism>
<keyword evidence="3" id="KW-1185">Reference proteome</keyword>
<dbReference type="Pfam" id="PF04463">
    <property type="entry name" value="2-thiour_desulf"/>
    <property type="match status" value="1"/>
</dbReference>
<dbReference type="PANTHER" id="PTHR30087:SF0">
    <property type="entry name" value="INNER MEMBRANE PROTEIN"/>
    <property type="match status" value="1"/>
</dbReference>